<feature type="domain" description="Pyruvate kinase C-terminal" evidence="18">
    <location>
        <begin position="259"/>
        <end position="332"/>
    </location>
</feature>
<dbReference type="Pfam" id="PF00224">
    <property type="entry name" value="PK"/>
    <property type="match status" value="1"/>
</dbReference>
<dbReference type="SUPFAM" id="SSF51621">
    <property type="entry name" value="Phosphoenolpyruvate/pyruvate domain"/>
    <property type="match status" value="1"/>
</dbReference>
<comment type="catalytic activity">
    <reaction evidence="14">
        <text>pyruvate + ATP = phosphoenolpyruvate + ADP + H(+)</text>
        <dbReference type="Rhea" id="RHEA:18157"/>
        <dbReference type="ChEBI" id="CHEBI:15361"/>
        <dbReference type="ChEBI" id="CHEBI:15378"/>
        <dbReference type="ChEBI" id="CHEBI:30616"/>
        <dbReference type="ChEBI" id="CHEBI:58702"/>
        <dbReference type="ChEBI" id="CHEBI:456216"/>
        <dbReference type="EC" id="2.7.1.40"/>
    </reaction>
</comment>
<dbReference type="InterPro" id="IPR008279">
    <property type="entry name" value="PEP-util_enz_mobile_dom"/>
</dbReference>
<keyword evidence="6" id="KW-0479">Metal-binding</keyword>
<dbReference type="AlphaFoldDB" id="A0A1H8JJ37"/>
<dbReference type="Pfam" id="PF00391">
    <property type="entry name" value="PEP-utilizers"/>
    <property type="match status" value="1"/>
</dbReference>
<evidence type="ECO:0000259" key="17">
    <source>
        <dbReference type="Pfam" id="PF00391"/>
    </source>
</evidence>
<evidence type="ECO:0000259" key="16">
    <source>
        <dbReference type="Pfam" id="PF00224"/>
    </source>
</evidence>
<evidence type="ECO:0000256" key="3">
    <source>
        <dbReference type="ARBA" id="ARBA00008663"/>
    </source>
</evidence>
<dbReference type="Pfam" id="PF02887">
    <property type="entry name" value="PK_C"/>
    <property type="match status" value="1"/>
</dbReference>
<evidence type="ECO:0000256" key="6">
    <source>
        <dbReference type="ARBA" id="ARBA00022723"/>
    </source>
</evidence>
<evidence type="ECO:0000256" key="14">
    <source>
        <dbReference type="RuleBase" id="RU000504"/>
    </source>
</evidence>
<evidence type="ECO:0000256" key="10">
    <source>
        <dbReference type="ARBA" id="ARBA00022842"/>
    </source>
</evidence>
<evidence type="ECO:0000259" key="18">
    <source>
        <dbReference type="Pfam" id="PF02887"/>
    </source>
</evidence>
<keyword evidence="10 14" id="KW-0460">Magnesium</keyword>
<evidence type="ECO:0000256" key="11">
    <source>
        <dbReference type="ARBA" id="ARBA00022958"/>
    </source>
</evidence>
<reference evidence="20" key="1">
    <citation type="submission" date="2016-10" db="EMBL/GenBank/DDBJ databases">
        <authorList>
            <person name="Varghese N."/>
            <person name="Submissions S."/>
        </authorList>
    </citation>
    <scope>NUCLEOTIDE SEQUENCE [LARGE SCALE GENOMIC DNA]</scope>
    <source>
        <strain evidence="20">B48,IBRC-M 10115,DSM 25386,CECT 8001</strain>
    </source>
</reference>
<sequence>MLNTKIICSLGNVSKSLFSMLELVNKGMDFTLLCPAKDGFLRLEQRMKTLEEAVQMTEKKLKNILMLSPIHKGGEERSVNRTEVIREIKWGENLGVKYIICSNIHSGFDVLEYRRIIENTVKTSSEIILIAKVGNSESIKNINEILEQSDGILLDKQEMGQHFKTMQIPLIIKAVAFSCNESGKPVILQDEFNINEYKRIANMFIFDHLDGCSFSLNKGSGLRQEEVIHRFTGFLIAENRRSRKINESKRSELNSMSNVIHLVESSEAKAIVLQTKEGTSAEELLNLRLPIPIITITANKRLAYRFSLYRGSITLVSERSNSKEIIEEVKKVFPLMIGDRVVYIDDSVNDKGNHSFEIKVIGKELGYGYGIGGSILTGRVFIANGAFHENTMAFGDVLVIPNQETQVRAELIRKASLVITEEKSLNSFEAVVGLNLDKPMVLGAGGVSNIIHGEVVTVDTYSGIIYQGKS</sequence>
<dbReference type="InterPro" id="IPR040442">
    <property type="entry name" value="Pyrv_kinase-like_dom_sf"/>
</dbReference>
<dbReference type="InterPro" id="IPR036918">
    <property type="entry name" value="Pyrv_Knase_C_sf"/>
</dbReference>
<organism evidence="19 20">
    <name type="scientific">Mesobacillus persicus</name>
    <dbReference type="NCBI Taxonomy" id="930146"/>
    <lineage>
        <taxon>Bacteria</taxon>
        <taxon>Bacillati</taxon>
        <taxon>Bacillota</taxon>
        <taxon>Bacilli</taxon>
        <taxon>Bacillales</taxon>
        <taxon>Bacillaceae</taxon>
        <taxon>Mesobacillus</taxon>
    </lineage>
</organism>
<evidence type="ECO:0000313" key="19">
    <source>
        <dbReference type="EMBL" id="SEN80740.1"/>
    </source>
</evidence>
<dbReference type="OrthoDB" id="9812123at2"/>
<keyword evidence="12 14" id="KW-0324">Glycolysis</keyword>
<keyword evidence="11" id="KW-0630">Potassium</keyword>
<keyword evidence="15" id="KW-0175">Coiled coil</keyword>
<dbReference type="SUPFAM" id="SSF52009">
    <property type="entry name" value="Phosphohistidine domain"/>
    <property type="match status" value="1"/>
</dbReference>
<gene>
    <name evidence="19" type="ORF">SAMN05192533_12153</name>
</gene>
<evidence type="ECO:0000256" key="2">
    <source>
        <dbReference type="ARBA" id="ARBA00004997"/>
    </source>
</evidence>
<keyword evidence="7" id="KW-0547">Nucleotide-binding</keyword>
<keyword evidence="20" id="KW-1185">Reference proteome</keyword>
<dbReference type="GO" id="GO:0004743">
    <property type="term" value="F:pyruvate kinase activity"/>
    <property type="evidence" value="ECO:0007669"/>
    <property type="project" value="UniProtKB-EC"/>
</dbReference>
<feature type="domain" description="Pyruvate kinase barrel" evidence="16">
    <location>
        <begin position="86"/>
        <end position="188"/>
    </location>
</feature>
<dbReference type="EC" id="2.7.1.40" evidence="4 14"/>
<dbReference type="UniPathway" id="UPA00109">
    <property type="reaction ID" value="UER00188"/>
</dbReference>
<comment type="pathway">
    <text evidence="2 14">Carbohydrate degradation; glycolysis; pyruvate from D-glyceraldehyde 3-phosphate: step 5/5.</text>
</comment>
<keyword evidence="5 14" id="KW-0808">Transferase</keyword>
<evidence type="ECO:0000256" key="15">
    <source>
        <dbReference type="SAM" id="Coils"/>
    </source>
</evidence>
<evidence type="ECO:0000256" key="13">
    <source>
        <dbReference type="ARBA" id="ARBA00023317"/>
    </source>
</evidence>
<dbReference type="GO" id="GO:0016301">
    <property type="term" value="F:kinase activity"/>
    <property type="evidence" value="ECO:0007669"/>
    <property type="project" value="UniProtKB-KW"/>
</dbReference>
<comment type="similarity">
    <text evidence="3 14">Belongs to the pyruvate kinase family.</text>
</comment>
<dbReference type="InterPro" id="IPR015793">
    <property type="entry name" value="Pyrv_Knase_brl"/>
</dbReference>
<dbReference type="Gene3D" id="3.50.30.10">
    <property type="entry name" value="Phosphohistidine domain"/>
    <property type="match status" value="1"/>
</dbReference>
<evidence type="ECO:0000256" key="4">
    <source>
        <dbReference type="ARBA" id="ARBA00012142"/>
    </source>
</evidence>
<dbReference type="PRINTS" id="PR01050">
    <property type="entry name" value="PYRUVTKNASE"/>
</dbReference>
<accession>A0A1H8JJ37</accession>
<dbReference type="PANTHER" id="PTHR11817">
    <property type="entry name" value="PYRUVATE KINASE"/>
    <property type="match status" value="1"/>
</dbReference>
<evidence type="ECO:0000256" key="9">
    <source>
        <dbReference type="ARBA" id="ARBA00022840"/>
    </source>
</evidence>
<protein>
    <recommendedName>
        <fullName evidence="4 14">Pyruvate kinase</fullName>
        <ecNumber evidence="4 14">2.7.1.40</ecNumber>
    </recommendedName>
</protein>
<dbReference type="InterPro" id="IPR001697">
    <property type="entry name" value="Pyr_Knase"/>
</dbReference>
<proteinExistence type="inferred from homology"/>
<evidence type="ECO:0000256" key="7">
    <source>
        <dbReference type="ARBA" id="ARBA00022741"/>
    </source>
</evidence>
<dbReference type="Gene3D" id="3.20.20.60">
    <property type="entry name" value="Phosphoenolpyruvate-binding domains"/>
    <property type="match status" value="1"/>
</dbReference>
<dbReference type="Proteomes" id="UP000198553">
    <property type="component" value="Unassembled WGS sequence"/>
</dbReference>
<evidence type="ECO:0000256" key="12">
    <source>
        <dbReference type="ARBA" id="ARBA00023152"/>
    </source>
</evidence>
<dbReference type="GO" id="GO:0030955">
    <property type="term" value="F:potassium ion binding"/>
    <property type="evidence" value="ECO:0007669"/>
    <property type="project" value="InterPro"/>
</dbReference>
<evidence type="ECO:0000256" key="8">
    <source>
        <dbReference type="ARBA" id="ARBA00022777"/>
    </source>
</evidence>
<evidence type="ECO:0000256" key="5">
    <source>
        <dbReference type="ARBA" id="ARBA00022679"/>
    </source>
</evidence>
<dbReference type="InterPro" id="IPR036637">
    <property type="entry name" value="Phosphohistidine_dom_sf"/>
</dbReference>
<keyword evidence="13 19" id="KW-0670">Pyruvate</keyword>
<dbReference type="Gene3D" id="3.40.1380.20">
    <property type="entry name" value="Pyruvate kinase, C-terminal domain"/>
    <property type="match status" value="1"/>
</dbReference>
<dbReference type="EMBL" id="FOBW01000021">
    <property type="protein sequence ID" value="SEN80740.1"/>
    <property type="molecule type" value="Genomic_DNA"/>
</dbReference>
<dbReference type="InterPro" id="IPR015813">
    <property type="entry name" value="Pyrv/PenolPyrv_kinase-like_dom"/>
</dbReference>
<dbReference type="GO" id="GO:0000287">
    <property type="term" value="F:magnesium ion binding"/>
    <property type="evidence" value="ECO:0007669"/>
    <property type="project" value="InterPro"/>
</dbReference>
<name>A0A1H8JJ37_9BACI</name>
<dbReference type="GO" id="GO:0005524">
    <property type="term" value="F:ATP binding"/>
    <property type="evidence" value="ECO:0007669"/>
    <property type="project" value="UniProtKB-KW"/>
</dbReference>
<feature type="domain" description="PEP-utilising enzyme mobile" evidence="17">
    <location>
        <begin position="395"/>
        <end position="463"/>
    </location>
</feature>
<dbReference type="RefSeq" id="WP_090749929.1">
    <property type="nucleotide sequence ID" value="NZ_FOBW01000021.1"/>
</dbReference>
<dbReference type="InterPro" id="IPR015795">
    <property type="entry name" value="Pyrv_Knase_C"/>
</dbReference>
<comment type="cofactor">
    <cofactor evidence="1">
        <name>Mg(2+)</name>
        <dbReference type="ChEBI" id="CHEBI:18420"/>
    </cofactor>
</comment>
<evidence type="ECO:0000256" key="1">
    <source>
        <dbReference type="ARBA" id="ARBA00001946"/>
    </source>
</evidence>
<dbReference type="SUPFAM" id="SSF52935">
    <property type="entry name" value="PK C-terminal domain-like"/>
    <property type="match status" value="1"/>
</dbReference>
<keyword evidence="9" id="KW-0067">ATP-binding</keyword>
<dbReference type="STRING" id="930146.SAMN05192533_12153"/>
<feature type="coiled-coil region" evidence="15">
    <location>
        <begin position="40"/>
        <end position="67"/>
    </location>
</feature>
<evidence type="ECO:0000313" key="20">
    <source>
        <dbReference type="Proteomes" id="UP000198553"/>
    </source>
</evidence>
<keyword evidence="8 14" id="KW-0418">Kinase</keyword>